<evidence type="ECO:0000256" key="2">
    <source>
        <dbReference type="ARBA" id="ARBA00023125"/>
    </source>
</evidence>
<keyword evidence="2 4" id="KW-0238">DNA-binding</keyword>
<dbReference type="PROSITE" id="PS51900">
    <property type="entry name" value="CB"/>
    <property type="match status" value="1"/>
</dbReference>
<dbReference type="PANTHER" id="PTHR30349">
    <property type="entry name" value="PHAGE INTEGRASE-RELATED"/>
    <property type="match status" value="1"/>
</dbReference>
<dbReference type="InterPro" id="IPR002104">
    <property type="entry name" value="Integrase_catalytic"/>
</dbReference>
<keyword evidence="3" id="KW-0233">DNA recombination</keyword>
<dbReference type="PATRIC" id="fig|1503.3.peg.889"/>
<dbReference type="InterPro" id="IPR050090">
    <property type="entry name" value="Tyrosine_recombinase_XerCD"/>
</dbReference>
<evidence type="ECO:0000259" key="6">
    <source>
        <dbReference type="PROSITE" id="PS51900"/>
    </source>
</evidence>
<comment type="caution">
    <text evidence="7">The sequence shown here is derived from an EMBL/GenBank/DDBJ whole genome shotgun (WGS) entry which is preliminary data.</text>
</comment>
<evidence type="ECO:0000256" key="3">
    <source>
        <dbReference type="ARBA" id="ARBA00023172"/>
    </source>
</evidence>
<evidence type="ECO:0000313" key="8">
    <source>
        <dbReference type="Proteomes" id="UP000037267"/>
    </source>
</evidence>
<dbReference type="Gene3D" id="1.10.443.10">
    <property type="entry name" value="Intergrase catalytic core"/>
    <property type="match status" value="1"/>
</dbReference>
<dbReference type="RefSeq" id="WP_050353604.1">
    <property type="nucleotide sequence ID" value="NZ_LGSS01000001.1"/>
</dbReference>
<evidence type="ECO:0000256" key="4">
    <source>
        <dbReference type="PROSITE-ProRule" id="PRU01248"/>
    </source>
</evidence>
<sequence>MQYNITYREKDKGIQFIISYKDHAGKWRQKSKQGFTKKKDAKKAADEMLDELKKNFELQMTSNAEYQGITFGDFVSMNIEHEKLYKERNTIIGYKTVFKKFSRLHDIPLKKINFSHIQSCIDEMVQADYKISTIKTYIQKLKTFLNWAVDPYKIIKENPVTNIKIPEYKKEDQIKALNRQDLEKLLSKVKPNNDYMITLIAATCGLRLGEILGLTWNDIDFKNSTLSVNKQWKILKDNTYGFGDLKTKNSNRVVPIPPKTLKELKKYQNESVTDINNRLFLNKQTSSTSVKLNYKYSRNGYNISVHDLRHTYATLLVANGVDFKTAAQLLGHSVEMTMKIYSHVTDDMLKRTTQIVNNVF</sequence>
<dbReference type="GO" id="GO:0015074">
    <property type="term" value="P:DNA integration"/>
    <property type="evidence" value="ECO:0007669"/>
    <property type="project" value="InterPro"/>
</dbReference>
<dbReference type="InterPro" id="IPR013762">
    <property type="entry name" value="Integrase-like_cat_sf"/>
</dbReference>
<dbReference type="EMBL" id="LGSS01000001">
    <property type="protein sequence ID" value="KNF09856.1"/>
    <property type="molecule type" value="Genomic_DNA"/>
</dbReference>
<comment type="similarity">
    <text evidence="1">Belongs to the 'phage' integrase family.</text>
</comment>
<keyword evidence="8" id="KW-1185">Reference proteome</keyword>
<dbReference type="InterPro" id="IPR028259">
    <property type="entry name" value="AP2-like_int_N"/>
</dbReference>
<organism evidence="7 8">
    <name type="scientific">Gottschalkia purinilytica</name>
    <name type="common">Clostridium purinilyticum</name>
    <dbReference type="NCBI Taxonomy" id="1503"/>
    <lineage>
        <taxon>Bacteria</taxon>
        <taxon>Bacillati</taxon>
        <taxon>Bacillota</taxon>
        <taxon>Tissierellia</taxon>
        <taxon>Tissierellales</taxon>
        <taxon>Gottschalkiaceae</taxon>
        <taxon>Gottschalkia</taxon>
    </lineage>
</organism>
<protein>
    <submittedName>
        <fullName evidence="7">Site-specific recombinase XerD</fullName>
    </submittedName>
</protein>
<accession>A0A0L0WEJ2</accession>
<reference evidence="8" key="1">
    <citation type="submission" date="2015-07" db="EMBL/GenBank/DDBJ databases">
        <title>Draft genome sequence of the purine-degrading Gottschalkia purinilyticum DSM 1384 (formerly Clostridium purinilyticum).</title>
        <authorList>
            <person name="Poehlein A."/>
            <person name="Schiel-Bengelsdorf B."/>
            <person name="Bengelsdorf F.R."/>
            <person name="Daniel R."/>
            <person name="Duerre P."/>
        </authorList>
    </citation>
    <scope>NUCLEOTIDE SEQUENCE [LARGE SCALE GENOMIC DNA]</scope>
    <source>
        <strain evidence="8">DSM 1384</strain>
    </source>
</reference>
<dbReference type="Gene3D" id="1.10.150.130">
    <property type="match status" value="1"/>
</dbReference>
<dbReference type="STRING" id="1503.CLPU_1c00210"/>
<dbReference type="Pfam" id="PF14657">
    <property type="entry name" value="Arm-DNA-bind_4"/>
    <property type="match status" value="1"/>
</dbReference>
<feature type="domain" description="Core-binding (CB)" evidence="6">
    <location>
        <begin position="69"/>
        <end position="149"/>
    </location>
</feature>
<dbReference type="CDD" id="cd01189">
    <property type="entry name" value="INT_ICEBs1_C_like"/>
    <property type="match status" value="1"/>
</dbReference>
<dbReference type="SUPFAM" id="SSF56349">
    <property type="entry name" value="DNA breaking-rejoining enzymes"/>
    <property type="match status" value="1"/>
</dbReference>
<dbReference type="AlphaFoldDB" id="A0A0L0WEJ2"/>
<name>A0A0L0WEJ2_GOTPU</name>
<evidence type="ECO:0000256" key="1">
    <source>
        <dbReference type="ARBA" id="ARBA00008857"/>
    </source>
</evidence>
<dbReference type="InterPro" id="IPR011010">
    <property type="entry name" value="DNA_brk_join_enz"/>
</dbReference>
<dbReference type="Proteomes" id="UP000037267">
    <property type="component" value="Unassembled WGS sequence"/>
</dbReference>
<dbReference type="InterPro" id="IPR025269">
    <property type="entry name" value="SAM-like_dom"/>
</dbReference>
<dbReference type="OrthoDB" id="9785687at2"/>
<feature type="domain" description="Tyr recombinase" evidence="5">
    <location>
        <begin position="172"/>
        <end position="354"/>
    </location>
</feature>
<dbReference type="GO" id="GO:0003677">
    <property type="term" value="F:DNA binding"/>
    <property type="evidence" value="ECO:0007669"/>
    <property type="project" value="UniProtKB-UniRule"/>
</dbReference>
<gene>
    <name evidence="7" type="primary">xerD</name>
    <name evidence="7" type="ORF">CLPU_1c00210</name>
</gene>
<dbReference type="Pfam" id="PF13102">
    <property type="entry name" value="Phage_int_SAM_5"/>
    <property type="match status" value="1"/>
</dbReference>
<dbReference type="GO" id="GO:0006310">
    <property type="term" value="P:DNA recombination"/>
    <property type="evidence" value="ECO:0007669"/>
    <property type="project" value="UniProtKB-KW"/>
</dbReference>
<dbReference type="InterPro" id="IPR044068">
    <property type="entry name" value="CB"/>
</dbReference>
<proteinExistence type="inferred from homology"/>
<dbReference type="PANTHER" id="PTHR30349:SF41">
    <property type="entry name" value="INTEGRASE_RECOMBINASE PROTEIN MJ0367-RELATED"/>
    <property type="match status" value="1"/>
</dbReference>
<dbReference type="InterPro" id="IPR010998">
    <property type="entry name" value="Integrase_recombinase_N"/>
</dbReference>
<dbReference type="Pfam" id="PF00589">
    <property type="entry name" value="Phage_integrase"/>
    <property type="match status" value="1"/>
</dbReference>
<evidence type="ECO:0000259" key="5">
    <source>
        <dbReference type="PROSITE" id="PS51898"/>
    </source>
</evidence>
<evidence type="ECO:0000313" key="7">
    <source>
        <dbReference type="EMBL" id="KNF09856.1"/>
    </source>
</evidence>
<dbReference type="PROSITE" id="PS51898">
    <property type="entry name" value="TYR_RECOMBINASE"/>
    <property type="match status" value="1"/>
</dbReference>